<name>A0ABW9T9A8_9BACL</name>
<dbReference type="Proteomes" id="UP000435177">
    <property type="component" value="Unassembled WGS sequence"/>
</dbReference>
<gene>
    <name evidence="2" type="ORF">GNP94_22295</name>
</gene>
<comment type="caution">
    <text evidence="2">The sequence shown here is derived from an EMBL/GenBank/DDBJ whole genome shotgun (WGS) entry which is preliminary data.</text>
</comment>
<proteinExistence type="predicted"/>
<dbReference type="PANTHER" id="PTHR36842">
    <property type="entry name" value="PROTEIN TOLB HOMOLOG"/>
    <property type="match status" value="1"/>
</dbReference>
<organism evidence="2 3">
    <name type="scientific">Paenibacillus campinasensis</name>
    <dbReference type="NCBI Taxonomy" id="66347"/>
    <lineage>
        <taxon>Bacteria</taxon>
        <taxon>Bacillati</taxon>
        <taxon>Bacillota</taxon>
        <taxon>Bacilli</taxon>
        <taxon>Bacillales</taxon>
        <taxon>Paenibacillaceae</taxon>
        <taxon>Paenibacillus</taxon>
    </lineage>
</organism>
<evidence type="ECO:0000256" key="1">
    <source>
        <dbReference type="SAM" id="SignalP"/>
    </source>
</evidence>
<dbReference type="EMBL" id="WOAA01000032">
    <property type="protein sequence ID" value="MUG68705.1"/>
    <property type="molecule type" value="Genomic_DNA"/>
</dbReference>
<protein>
    <recommendedName>
        <fullName evidence="4">WD40 repeat domain-containing protein</fullName>
    </recommendedName>
</protein>
<dbReference type="PROSITE" id="PS51257">
    <property type="entry name" value="PROKAR_LIPOPROTEIN"/>
    <property type="match status" value="1"/>
</dbReference>
<dbReference type="InterPro" id="IPR011042">
    <property type="entry name" value="6-blade_b-propeller_TolB-like"/>
</dbReference>
<reference evidence="2 3" key="1">
    <citation type="submission" date="2019-11" db="EMBL/GenBank/DDBJ databases">
        <title>Draft genome sequences of five Paenibacillus species of dairy origin.</title>
        <authorList>
            <person name="Olajide A.M."/>
            <person name="Chen S."/>
            <person name="Lapointe G."/>
        </authorList>
    </citation>
    <scope>NUCLEOTIDE SEQUENCE [LARGE SCALE GENOMIC DNA]</scope>
    <source>
        <strain evidence="2 3">3CS1</strain>
    </source>
</reference>
<feature type="signal peptide" evidence="1">
    <location>
        <begin position="1"/>
        <end position="23"/>
    </location>
</feature>
<sequence>MKYTTLLKAVSILALLFTITACEEEKEGNTTVIEKPGGTITVIEDAGEPAGRPSIKVERIDPYENMQISDWLDEDTVIVAKDNEALEKMSLAELSDAYPRSLYVYHLDTKEYELLKERENAFLGEAALSADKGYLLYSEVSLGDPVYYMMNLDTGEEAGLYGESIGGAMSARWADNDTIIGAAYSGGAYMATKAGEITTIDELQEEALFIVHKMKDKWYYNTSADETLQVLDLATKEKASLGLEHVYDVVPSPSGDQLLVLQQVGDRSTLVWCDETGGNRKTIAEGAELGGVSWSQDQRMIAYSLKADVSGTTHGLYVYDMLSDESTQIAVGIGNTVTRWSPSGESLAYTEWSGTQFNSHIVHIDSSL</sequence>
<dbReference type="PANTHER" id="PTHR36842:SF1">
    <property type="entry name" value="PROTEIN TOLB"/>
    <property type="match status" value="1"/>
</dbReference>
<keyword evidence="3" id="KW-1185">Reference proteome</keyword>
<dbReference type="SUPFAM" id="SSF82171">
    <property type="entry name" value="DPP6 N-terminal domain-like"/>
    <property type="match status" value="1"/>
</dbReference>
<accession>A0ABW9T9A8</accession>
<dbReference type="Gene3D" id="2.120.10.30">
    <property type="entry name" value="TolB, C-terminal domain"/>
    <property type="match status" value="1"/>
</dbReference>
<evidence type="ECO:0000313" key="3">
    <source>
        <dbReference type="Proteomes" id="UP000435177"/>
    </source>
</evidence>
<dbReference type="RefSeq" id="WP_155619053.1">
    <property type="nucleotide sequence ID" value="NZ_WOAA01000032.1"/>
</dbReference>
<evidence type="ECO:0008006" key="4">
    <source>
        <dbReference type="Google" id="ProtNLM"/>
    </source>
</evidence>
<keyword evidence="1" id="KW-0732">Signal</keyword>
<feature type="chain" id="PRO_5047425192" description="WD40 repeat domain-containing protein" evidence="1">
    <location>
        <begin position="24"/>
        <end position="368"/>
    </location>
</feature>
<evidence type="ECO:0000313" key="2">
    <source>
        <dbReference type="EMBL" id="MUG68705.1"/>
    </source>
</evidence>